<proteinExistence type="predicted"/>
<sequence>MSSYVRAMSPIPLLSCPDIVHPKRYYTAPQSSNGTSVFHHRSKSAHILGWKRHRKTI</sequence>
<organism evidence="1 2">
    <name type="scientific">Mya arenaria</name>
    <name type="common">Soft-shell clam</name>
    <dbReference type="NCBI Taxonomy" id="6604"/>
    <lineage>
        <taxon>Eukaryota</taxon>
        <taxon>Metazoa</taxon>
        <taxon>Spiralia</taxon>
        <taxon>Lophotrochozoa</taxon>
        <taxon>Mollusca</taxon>
        <taxon>Bivalvia</taxon>
        <taxon>Autobranchia</taxon>
        <taxon>Heteroconchia</taxon>
        <taxon>Euheterodonta</taxon>
        <taxon>Imparidentia</taxon>
        <taxon>Neoheterodontei</taxon>
        <taxon>Myida</taxon>
        <taxon>Myoidea</taxon>
        <taxon>Myidae</taxon>
        <taxon>Mya</taxon>
    </lineage>
</organism>
<keyword evidence="2" id="KW-1185">Reference proteome</keyword>
<gene>
    <name evidence="1" type="ORF">MAR_002616</name>
</gene>
<evidence type="ECO:0000313" key="2">
    <source>
        <dbReference type="Proteomes" id="UP001164746"/>
    </source>
</evidence>
<dbReference type="EMBL" id="CP111027">
    <property type="protein sequence ID" value="WAR29048.1"/>
    <property type="molecule type" value="Genomic_DNA"/>
</dbReference>
<name>A0ABY7G767_MYAAR</name>
<accession>A0ABY7G767</accession>
<protein>
    <submittedName>
        <fullName evidence="1">Uncharacterized protein</fullName>
    </submittedName>
</protein>
<reference evidence="1" key="1">
    <citation type="submission" date="2022-11" db="EMBL/GenBank/DDBJ databases">
        <title>Centuries of genome instability and evolution in soft-shell clam transmissible cancer (bioRxiv).</title>
        <authorList>
            <person name="Hart S.F.M."/>
            <person name="Yonemitsu M.A."/>
            <person name="Giersch R.M."/>
            <person name="Beal B.F."/>
            <person name="Arriagada G."/>
            <person name="Davis B.W."/>
            <person name="Ostrander E.A."/>
            <person name="Goff S.P."/>
            <person name="Metzger M.J."/>
        </authorList>
    </citation>
    <scope>NUCLEOTIDE SEQUENCE</scope>
    <source>
        <strain evidence="1">MELC-2E11</strain>
        <tissue evidence="1">Siphon/mantle</tissue>
    </source>
</reference>
<dbReference type="Proteomes" id="UP001164746">
    <property type="component" value="Chromosome 16"/>
</dbReference>
<evidence type="ECO:0000313" key="1">
    <source>
        <dbReference type="EMBL" id="WAR29048.1"/>
    </source>
</evidence>